<protein>
    <submittedName>
        <fullName evidence="2">Transcriptional regulator, MarR family</fullName>
    </submittedName>
</protein>
<dbReference type="Gene3D" id="1.10.10.10">
    <property type="entry name" value="Winged helix-like DNA-binding domain superfamily/Winged helix DNA-binding domain"/>
    <property type="match status" value="1"/>
</dbReference>
<evidence type="ECO:0000313" key="2">
    <source>
        <dbReference type="EMBL" id="SHG73739.1"/>
    </source>
</evidence>
<dbReference type="Proteomes" id="UP000190675">
    <property type="component" value="Chromosome I"/>
</dbReference>
<accession>A0A1M5MA25</accession>
<dbReference type="InterPro" id="IPR036390">
    <property type="entry name" value="WH_DNA-bd_sf"/>
</dbReference>
<proteinExistence type="predicted"/>
<sequence>MEAIAVPADFSCTNNALRRAARRLGQLYDEALAPIGLKATQAGVLAQISELARGQQGPTLQDLAERLAIGISALTHALRPLVRDGLVELRQDPQDRRTKRGILTRLGKARLREAYLLWAAANRRVETVLGPVSAEKLRSLADQVASQEFLDAFTARKKLGINPEVTSE</sequence>
<dbReference type="PANTHER" id="PTHR33164:SF105">
    <property type="entry name" value="TRANSCRIPTIONAL REPRESSOR PROTEIN-RELATED"/>
    <property type="match status" value="1"/>
</dbReference>
<dbReference type="PANTHER" id="PTHR33164">
    <property type="entry name" value="TRANSCRIPTIONAL REGULATOR, MARR FAMILY"/>
    <property type="match status" value="1"/>
</dbReference>
<dbReference type="AlphaFoldDB" id="A0A1M5MA25"/>
<dbReference type="InterPro" id="IPR036388">
    <property type="entry name" value="WH-like_DNA-bd_sf"/>
</dbReference>
<dbReference type="OrthoDB" id="2287011at2"/>
<dbReference type="GO" id="GO:0003700">
    <property type="term" value="F:DNA-binding transcription factor activity"/>
    <property type="evidence" value="ECO:0007669"/>
    <property type="project" value="InterPro"/>
</dbReference>
<dbReference type="Pfam" id="PF01047">
    <property type="entry name" value="MarR"/>
    <property type="match status" value="1"/>
</dbReference>
<dbReference type="SUPFAM" id="SSF46785">
    <property type="entry name" value="Winged helix' DNA-binding domain"/>
    <property type="match status" value="1"/>
</dbReference>
<dbReference type="RefSeq" id="WP_079567356.1">
    <property type="nucleotide sequence ID" value="NZ_LT670818.1"/>
</dbReference>
<organism evidence="2 3">
    <name type="scientific">Bradyrhizobium erythrophlei</name>
    <dbReference type="NCBI Taxonomy" id="1437360"/>
    <lineage>
        <taxon>Bacteria</taxon>
        <taxon>Pseudomonadati</taxon>
        <taxon>Pseudomonadota</taxon>
        <taxon>Alphaproteobacteria</taxon>
        <taxon>Hyphomicrobiales</taxon>
        <taxon>Nitrobacteraceae</taxon>
        <taxon>Bradyrhizobium</taxon>
    </lineage>
</organism>
<name>A0A1M5MA25_9BRAD</name>
<reference evidence="2 3" key="1">
    <citation type="submission" date="2016-11" db="EMBL/GenBank/DDBJ databases">
        <authorList>
            <person name="Jaros S."/>
            <person name="Januszkiewicz K."/>
            <person name="Wedrychowicz H."/>
        </authorList>
    </citation>
    <scope>NUCLEOTIDE SEQUENCE [LARGE SCALE GENOMIC DNA]</scope>
    <source>
        <strain evidence="2 3">GAS242</strain>
    </source>
</reference>
<dbReference type="InterPro" id="IPR039422">
    <property type="entry name" value="MarR/SlyA-like"/>
</dbReference>
<dbReference type="PROSITE" id="PS50995">
    <property type="entry name" value="HTH_MARR_2"/>
    <property type="match status" value="1"/>
</dbReference>
<dbReference type="InterPro" id="IPR000835">
    <property type="entry name" value="HTH_MarR-typ"/>
</dbReference>
<dbReference type="GO" id="GO:0006950">
    <property type="term" value="P:response to stress"/>
    <property type="evidence" value="ECO:0007669"/>
    <property type="project" value="TreeGrafter"/>
</dbReference>
<dbReference type="SMART" id="SM00347">
    <property type="entry name" value="HTH_MARR"/>
    <property type="match status" value="1"/>
</dbReference>
<feature type="domain" description="HTH marR-type" evidence="1">
    <location>
        <begin position="10"/>
        <end position="146"/>
    </location>
</feature>
<gene>
    <name evidence="2" type="ORF">SAMN05444169_3891</name>
</gene>
<evidence type="ECO:0000313" key="3">
    <source>
        <dbReference type="Proteomes" id="UP000190675"/>
    </source>
</evidence>
<dbReference type="EMBL" id="LT670818">
    <property type="protein sequence ID" value="SHG73739.1"/>
    <property type="molecule type" value="Genomic_DNA"/>
</dbReference>
<evidence type="ECO:0000259" key="1">
    <source>
        <dbReference type="PROSITE" id="PS50995"/>
    </source>
</evidence>